<dbReference type="AlphaFoldDB" id="A0A8X7T5S0"/>
<organism evidence="1 2">
    <name type="scientific">Tilletia walkeri</name>
    <dbReference type="NCBI Taxonomy" id="117179"/>
    <lineage>
        <taxon>Eukaryota</taxon>
        <taxon>Fungi</taxon>
        <taxon>Dikarya</taxon>
        <taxon>Basidiomycota</taxon>
        <taxon>Ustilaginomycotina</taxon>
        <taxon>Exobasidiomycetes</taxon>
        <taxon>Tilletiales</taxon>
        <taxon>Tilletiaceae</taxon>
        <taxon>Tilletia</taxon>
    </lineage>
</organism>
<dbReference type="EMBL" id="LWDG02000090">
    <property type="protein sequence ID" value="KAE8269519.1"/>
    <property type="molecule type" value="Genomic_DNA"/>
</dbReference>
<accession>A0A8X7T5S0</accession>
<reference evidence="1" key="2">
    <citation type="journal article" date="2019" name="IMA Fungus">
        <title>Genome sequencing and comparison of five Tilletia species to identify candidate genes for the detection of regulated species infecting wheat.</title>
        <authorList>
            <person name="Nguyen H.D.T."/>
            <person name="Sultana T."/>
            <person name="Kesanakurti P."/>
            <person name="Hambleton S."/>
        </authorList>
    </citation>
    <scope>NUCLEOTIDE SEQUENCE</scope>
    <source>
        <strain evidence="1">DAOMC 236422</strain>
    </source>
</reference>
<sequence length="271" mass="29410">MKDEEMTATLSRLRIRACILADVPLLKAALRSSALQGGVSLAHHTDAISLARMNETVKTLNLRKATTQAASTHKALVTNYASHSSATAITAHEREALVAYNGAPGAKQALSRIPLFLEMPVVYRVPNQSVAMDITNRAFGTFAGWDLVKDKWGLTVPRGVIVKFSSDASWTLTGMDPGYLPIMPTRTTSTFTFTPDGVAGASRSTTRRQILLQPGFAMTVHSAQRITADGGSWSHSRLDIRQIRGLCGLWLLRVQQGETGSSYCHRSLSTI</sequence>
<comment type="caution">
    <text evidence="1">The sequence shown here is derived from an EMBL/GenBank/DDBJ whole genome shotgun (WGS) entry which is preliminary data.</text>
</comment>
<gene>
    <name evidence="1" type="ORF">A4X09_0g2807</name>
</gene>
<evidence type="ECO:0000313" key="2">
    <source>
        <dbReference type="Proteomes" id="UP000078113"/>
    </source>
</evidence>
<name>A0A8X7T5S0_9BASI</name>
<keyword evidence="2" id="KW-1185">Reference proteome</keyword>
<reference evidence="1" key="1">
    <citation type="submission" date="2016-04" db="EMBL/GenBank/DDBJ databases">
        <authorList>
            <person name="Nguyen H.D."/>
            <person name="Samba Siva P."/>
            <person name="Cullis J."/>
            <person name="Levesque C.A."/>
            <person name="Hambleton S."/>
        </authorList>
    </citation>
    <scope>NUCLEOTIDE SEQUENCE</scope>
    <source>
        <strain evidence="1">DAOMC 236422</strain>
    </source>
</reference>
<dbReference type="Proteomes" id="UP000078113">
    <property type="component" value="Unassembled WGS sequence"/>
</dbReference>
<proteinExistence type="predicted"/>
<protein>
    <submittedName>
        <fullName evidence="1">Uncharacterized protein</fullName>
    </submittedName>
</protein>
<evidence type="ECO:0000313" key="1">
    <source>
        <dbReference type="EMBL" id="KAE8269519.1"/>
    </source>
</evidence>